<keyword evidence="5" id="KW-1185">Reference proteome</keyword>
<protein>
    <recommendedName>
        <fullName evidence="6">ABC-2 family transporter protein</fullName>
    </recommendedName>
</protein>
<evidence type="ECO:0000313" key="3">
    <source>
        <dbReference type="EMBL" id="OBR94560.1"/>
    </source>
</evidence>
<feature type="transmembrane region" description="Helical" evidence="1">
    <location>
        <begin position="118"/>
        <end position="138"/>
    </location>
</feature>
<dbReference type="InterPro" id="IPR025699">
    <property type="entry name" value="ABC2_memb-like"/>
</dbReference>
<evidence type="ECO:0008006" key="6">
    <source>
        <dbReference type="Google" id="ProtNLM"/>
    </source>
</evidence>
<evidence type="ECO:0000313" key="4">
    <source>
        <dbReference type="Proteomes" id="UP000077384"/>
    </source>
</evidence>
<evidence type="ECO:0000313" key="2">
    <source>
        <dbReference type="EMBL" id="OAA92634.1"/>
    </source>
</evidence>
<feature type="transmembrane region" description="Helical" evidence="1">
    <location>
        <begin position="147"/>
        <end position="164"/>
    </location>
</feature>
<proteinExistence type="predicted"/>
<comment type="caution">
    <text evidence="2">The sequence shown here is derived from an EMBL/GenBank/DDBJ whole genome shotgun (WGS) entry which is preliminary data.</text>
</comment>
<feature type="transmembrane region" description="Helical" evidence="1">
    <location>
        <begin position="38"/>
        <end position="61"/>
    </location>
</feature>
<keyword evidence="1" id="KW-1133">Transmembrane helix</keyword>
<reference evidence="2 4" key="1">
    <citation type="journal article" date="2015" name="Biotechnol. Bioeng.">
        <title>Genome sequence and phenotypic characterization of Caulobacter segnis.</title>
        <authorList>
            <person name="Patel S."/>
            <person name="Fletcher B."/>
            <person name="Scott D.C."/>
            <person name="Ely B."/>
        </authorList>
    </citation>
    <scope>NUCLEOTIDE SEQUENCE [LARGE SCALE GENOMIC DNA]</scope>
    <source>
        <strain evidence="2 4">PS02</strain>
    </source>
</reference>
<evidence type="ECO:0000256" key="1">
    <source>
        <dbReference type="SAM" id="Phobius"/>
    </source>
</evidence>
<keyword evidence="1" id="KW-0812">Transmembrane</keyword>
<evidence type="ECO:0000313" key="5">
    <source>
        <dbReference type="Proteomes" id="UP000093694"/>
    </source>
</evidence>
<name>A0A166SQ37_9CLOT</name>
<dbReference type="EMBL" id="LITQ01000018">
    <property type="protein sequence ID" value="OAA92634.1"/>
    <property type="molecule type" value="Genomic_DNA"/>
</dbReference>
<reference evidence="3 5" key="2">
    <citation type="journal article" date="2016" name="Front. Microbiol.">
        <title>Industrial Acetogenic Biocatalysts: A Comparative Metabolic and Genomic Analysis.</title>
        <authorList>
            <person name="Bengelsdorf F."/>
            <person name="Poehlein A."/>
            <person name="Sonja S."/>
            <person name="Erz C."/>
            <person name="Hummel T."/>
            <person name="Hoffmeister S."/>
            <person name="Daniel R."/>
            <person name="Durre P."/>
        </authorList>
    </citation>
    <scope>NUCLEOTIDE SEQUENCE [LARGE SCALE GENOMIC DNA]</scope>
    <source>
        <strain evidence="3 5">PTA-10522</strain>
    </source>
</reference>
<feature type="transmembrane region" description="Helical" evidence="1">
    <location>
        <begin position="16"/>
        <end position="32"/>
    </location>
</feature>
<dbReference type="EMBL" id="LROR01000041">
    <property type="protein sequence ID" value="OBR94560.1"/>
    <property type="molecule type" value="Genomic_DNA"/>
</dbReference>
<organism evidence="2 4">
    <name type="scientific">Clostridium coskatii</name>
    <dbReference type="NCBI Taxonomy" id="1705578"/>
    <lineage>
        <taxon>Bacteria</taxon>
        <taxon>Bacillati</taxon>
        <taxon>Bacillota</taxon>
        <taxon>Clostridia</taxon>
        <taxon>Eubacteriales</taxon>
        <taxon>Clostridiaceae</taxon>
        <taxon>Clostridium</taxon>
    </lineage>
</organism>
<sequence>MLGLILKDLYNLKKSSKFLIIWLIGFGVIFFQQDNMGFLNGLVVILASMLVINTMSYDNIAKWDKYALTMPVTRKDVVLSKYLISIILSLTGAGIAVALCFVQGIYKHNLDMVEIFEVTGAVLAVGFLFISITLPAIYKLGVEKSRIVIFLVFFLVCGGITGISKSKLAKLSLSSLAKHYIDIILQYLPVILLLITILIMVVSYSISVKVYSNKDM</sequence>
<dbReference type="Proteomes" id="UP000077384">
    <property type="component" value="Unassembled WGS sequence"/>
</dbReference>
<keyword evidence="1" id="KW-0472">Membrane</keyword>
<dbReference type="Pfam" id="PF13346">
    <property type="entry name" value="ABC2_membrane_5"/>
    <property type="match status" value="1"/>
</dbReference>
<dbReference type="PANTHER" id="PTHR41309:SF2">
    <property type="entry name" value="MEMBRANE PROTEIN"/>
    <property type="match status" value="1"/>
</dbReference>
<dbReference type="PATRIC" id="fig|1705578.3.peg.1112"/>
<feature type="transmembrane region" description="Helical" evidence="1">
    <location>
        <begin position="82"/>
        <end position="106"/>
    </location>
</feature>
<feature type="transmembrane region" description="Helical" evidence="1">
    <location>
        <begin position="184"/>
        <end position="206"/>
    </location>
</feature>
<gene>
    <name evidence="3" type="ORF">CLCOS_17990</name>
    <name evidence="2" type="ORF">WX73_00726</name>
</gene>
<dbReference type="PANTHER" id="PTHR41309">
    <property type="entry name" value="MEMBRANE PROTEIN-RELATED"/>
    <property type="match status" value="1"/>
</dbReference>
<dbReference type="Proteomes" id="UP000093694">
    <property type="component" value="Unassembled WGS sequence"/>
</dbReference>
<accession>A0A166SQ37</accession>
<dbReference type="AlphaFoldDB" id="A0A166SQ37"/>
<dbReference type="RefSeq" id="WP_063601423.1">
    <property type="nucleotide sequence ID" value="NZ_LITQ01000018.1"/>
</dbReference>